<dbReference type="AlphaFoldDB" id="A0AAW1QMA9"/>
<dbReference type="EC" id="3.1.1.-" evidence="5"/>
<evidence type="ECO:0000256" key="1">
    <source>
        <dbReference type="ARBA" id="ARBA00003534"/>
    </source>
</evidence>
<dbReference type="PANTHER" id="PTHR21562:SF83">
    <property type="entry name" value="PECTIN ACETYLESTERASE 4"/>
    <property type="match status" value="1"/>
</dbReference>
<keyword evidence="4 5" id="KW-0134">Cell wall</keyword>
<reference evidence="6 7" key="1">
    <citation type="journal article" date="2024" name="Nat. Commun.">
        <title>Phylogenomics reveals the evolutionary origins of lichenization in chlorophyte algae.</title>
        <authorList>
            <person name="Puginier C."/>
            <person name="Libourel C."/>
            <person name="Otte J."/>
            <person name="Skaloud P."/>
            <person name="Haon M."/>
            <person name="Grisel S."/>
            <person name="Petersen M."/>
            <person name="Berrin J.G."/>
            <person name="Delaux P.M."/>
            <person name="Dal Grande F."/>
            <person name="Keller J."/>
        </authorList>
    </citation>
    <scope>NUCLEOTIDE SEQUENCE [LARGE SCALE GENOMIC DNA]</scope>
    <source>
        <strain evidence="6 7">SAG 2145</strain>
    </source>
</reference>
<dbReference type="GO" id="GO:0071555">
    <property type="term" value="P:cell wall organization"/>
    <property type="evidence" value="ECO:0007669"/>
    <property type="project" value="UniProtKB-KW"/>
</dbReference>
<keyword evidence="5" id="KW-0964">Secreted</keyword>
<evidence type="ECO:0000313" key="7">
    <source>
        <dbReference type="Proteomes" id="UP001438707"/>
    </source>
</evidence>
<keyword evidence="5" id="KW-0961">Cell wall biogenesis/degradation</keyword>
<gene>
    <name evidence="6" type="ORF">WJX74_006412</name>
</gene>
<dbReference type="GO" id="GO:0016787">
    <property type="term" value="F:hydrolase activity"/>
    <property type="evidence" value="ECO:0007669"/>
    <property type="project" value="UniProtKB-KW"/>
</dbReference>
<evidence type="ECO:0000256" key="2">
    <source>
        <dbReference type="ARBA" id="ARBA00004191"/>
    </source>
</evidence>
<comment type="subcellular location">
    <subcellularLocation>
        <location evidence="2 5">Secreted</location>
        <location evidence="2 5">Cell wall</location>
    </subcellularLocation>
</comment>
<evidence type="ECO:0000256" key="5">
    <source>
        <dbReference type="RuleBase" id="RU363114"/>
    </source>
</evidence>
<comment type="function">
    <text evidence="1 5">Hydrolyzes acetyl esters in homogalacturonan regions of pectin. In type I primary cell wall, galacturonic acid residues of pectin can be acetylated at the O-2 and O-3 positions. Decreasing the degree of acetylation of pectin gels in vitro alters their physical properties.</text>
</comment>
<comment type="similarity">
    <text evidence="3 5">Belongs to the pectinacetylesterase family.</text>
</comment>
<proteinExistence type="inferred from homology"/>
<evidence type="ECO:0000256" key="3">
    <source>
        <dbReference type="ARBA" id="ARBA00005784"/>
    </source>
</evidence>
<protein>
    <recommendedName>
        <fullName evidence="5">Pectin acetylesterase</fullName>
        <ecNumber evidence="5">3.1.1.-</ecNumber>
    </recommendedName>
</protein>
<evidence type="ECO:0000313" key="6">
    <source>
        <dbReference type="EMBL" id="KAK9822578.1"/>
    </source>
</evidence>
<dbReference type="PANTHER" id="PTHR21562">
    <property type="entry name" value="NOTUM-RELATED"/>
    <property type="match status" value="1"/>
</dbReference>
<comment type="caution">
    <text evidence="6">The sequence shown here is derived from an EMBL/GenBank/DDBJ whole genome shotgun (WGS) entry which is preliminary data.</text>
</comment>
<accession>A0AAW1QMA9</accession>
<keyword evidence="5" id="KW-0378">Hydrolase</keyword>
<keyword evidence="7" id="KW-1185">Reference proteome</keyword>
<dbReference type="EMBL" id="JALJOS010000031">
    <property type="protein sequence ID" value="KAK9822578.1"/>
    <property type="molecule type" value="Genomic_DNA"/>
</dbReference>
<dbReference type="Proteomes" id="UP001438707">
    <property type="component" value="Unassembled WGS sequence"/>
</dbReference>
<dbReference type="InterPro" id="IPR004963">
    <property type="entry name" value="PAE/NOTUM"/>
</dbReference>
<evidence type="ECO:0000256" key="4">
    <source>
        <dbReference type="ARBA" id="ARBA00022512"/>
    </source>
</evidence>
<sequence length="411" mass="44795">MMTQYGVGSYDSLAVCNDNSTYNYFHRPGVGSSSNTWIIYFDGGHWCTDQYSCNVRYGSNPGLMSSRNQPKTLLHNYGITSPAQSNNPYWWGANHVYMPYCTSDVFRGDASTSTWQFRGKRSVAATIKALLATQNLKAATDILLVGSSAGGPGITGSAGEIYQQLLAAGANPTRFKLFSDGGWFIDLPEFNGGTGATYQSDAKALMSYTKATFDSQCMLNYPDAAWKCMLPQYNWPFLPAPLINHEYLYDLGNLAEDNAQPQDYETFRSLMTQTFNLSGNSVQTANLTKSANATAFSLLSSRTTAVTANKPQPYNATTFPGGVGGAIGYKPTIANQLASPLNIFAEACLLHTTVDSPLFVASDVNGVNFNDALWQWFQYDQFLVQEIDGYAGQRSQASCSQPPAMLTLAGR</sequence>
<organism evidence="6 7">
    <name type="scientific">Apatococcus lobatus</name>
    <dbReference type="NCBI Taxonomy" id="904363"/>
    <lineage>
        <taxon>Eukaryota</taxon>
        <taxon>Viridiplantae</taxon>
        <taxon>Chlorophyta</taxon>
        <taxon>core chlorophytes</taxon>
        <taxon>Trebouxiophyceae</taxon>
        <taxon>Chlorellales</taxon>
        <taxon>Chlorellaceae</taxon>
        <taxon>Apatococcus</taxon>
    </lineage>
</organism>
<dbReference type="Pfam" id="PF03283">
    <property type="entry name" value="PAE"/>
    <property type="match status" value="1"/>
</dbReference>
<name>A0AAW1QMA9_9CHLO</name>